<gene>
    <name evidence="10" type="ORF">FO441_01245</name>
</gene>
<organism evidence="10 11">
    <name type="scientific">Salinicoccus cyprini</name>
    <dbReference type="NCBI Taxonomy" id="2493691"/>
    <lineage>
        <taxon>Bacteria</taxon>
        <taxon>Bacillati</taxon>
        <taxon>Bacillota</taxon>
        <taxon>Bacilli</taxon>
        <taxon>Bacillales</taxon>
        <taxon>Staphylococcaceae</taxon>
        <taxon>Salinicoccus</taxon>
    </lineage>
</organism>
<dbReference type="Proteomes" id="UP000315103">
    <property type="component" value="Unassembled WGS sequence"/>
</dbReference>
<evidence type="ECO:0000256" key="7">
    <source>
        <dbReference type="ARBA" id="ARBA00041682"/>
    </source>
</evidence>
<evidence type="ECO:0000313" key="10">
    <source>
        <dbReference type="EMBL" id="TVT28933.1"/>
    </source>
</evidence>
<evidence type="ECO:0000256" key="4">
    <source>
        <dbReference type="ARBA" id="ARBA00022755"/>
    </source>
</evidence>
<dbReference type="EC" id="2.1.2.2" evidence="2"/>
<feature type="domain" description="Formyl transferase N-terminal" evidence="9">
    <location>
        <begin position="86"/>
        <end position="197"/>
    </location>
</feature>
<dbReference type="Pfam" id="PF00551">
    <property type="entry name" value="Formyl_trans_N"/>
    <property type="match status" value="1"/>
</dbReference>
<dbReference type="InterPro" id="IPR001555">
    <property type="entry name" value="GART_AS"/>
</dbReference>
<evidence type="ECO:0000256" key="6">
    <source>
        <dbReference type="ARBA" id="ARBA00041324"/>
    </source>
</evidence>
<dbReference type="CDD" id="cd08653">
    <property type="entry name" value="FMT_core_like_3"/>
    <property type="match status" value="1"/>
</dbReference>
<sequence>MEKIMMICTLGPSTSYVYNHVSRDFDVNDVIVVNKEDRLVFLKKRIKRLGLWKVIGQVIFVLYSKVFLAKRVASRIRAIQRQFNLDPDDVPKEKITHISSVNSKEMKQKIREVDPDLIIINGTPIIKADILDATDAKFINIHVGITPKYRGVHGAYWALYNKDEDLVGVTTHFVDKGIDSGAVLDQKVVRVTEDDNFLTYSHLQLGHALKDYNKTIQSVLNNRFTVKQPLTAESALWSHPTILSYFYGRVVRKVK</sequence>
<comment type="pathway">
    <text evidence="1">Purine metabolism; IMP biosynthesis via de novo pathway; N(2)-formyl-N(1)-(5-phospho-D-ribosyl)glycinamide from N(1)-(5-phospho-D-ribosyl)glycinamide (10-formyl THF route): step 1/1.</text>
</comment>
<comment type="catalytic activity">
    <reaction evidence="8">
        <text>N(1)-(5-phospho-beta-D-ribosyl)glycinamide + (6R)-10-formyltetrahydrofolate = N(2)-formyl-N(1)-(5-phospho-beta-D-ribosyl)glycinamide + (6S)-5,6,7,8-tetrahydrofolate + H(+)</text>
        <dbReference type="Rhea" id="RHEA:15053"/>
        <dbReference type="ChEBI" id="CHEBI:15378"/>
        <dbReference type="ChEBI" id="CHEBI:57453"/>
        <dbReference type="ChEBI" id="CHEBI:143788"/>
        <dbReference type="ChEBI" id="CHEBI:147286"/>
        <dbReference type="ChEBI" id="CHEBI:195366"/>
        <dbReference type="EC" id="2.1.2.2"/>
    </reaction>
</comment>
<dbReference type="GO" id="GO:0006189">
    <property type="term" value="P:'de novo' IMP biosynthetic process"/>
    <property type="evidence" value="ECO:0007669"/>
    <property type="project" value="TreeGrafter"/>
</dbReference>
<comment type="caution">
    <text evidence="10">The sequence shown here is derived from an EMBL/GenBank/DDBJ whole genome shotgun (WGS) entry which is preliminary data.</text>
</comment>
<dbReference type="InterPro" id="IPR002376">
    <property type="entry name" value="Formyl_transf_N"/>
</dbReference>
<dbReference type="PANTHER" id="PTHR43369">
    <property type="entry name" value="PHOSPHORIBOSYLGLYCINAMIDE FORMYLTRANSFERASE"/>
    <property type="match status" value="1"/>
</dbReference>
<dbReference type="RefSeq" id="WP_145284642.1">
    <property type="nucleotide sequence ID" value="NZ_VMSJ01000001.1"/>
</dbReference>
<dbReference type="Gene3D" id="3.40.50.170">
    <property type="entry name" value="Formyl transferase, N-terminal domain"/>
    <property type="match status" value="1"/>
</dbReference>
<dbReference type="PROSITE" id="PS00373">
    <property type="entry name" value="GART"/>
    <property type="match status" value="1"/>
</dbReference>
<dbReference type="GO" id="GO:0004644">
    <property type="term" value="F:phosphoribosylglycinamide formyltransferase activity"/>
    <property type="evidence" value="ECO:0007669"/>
    <property type="project" value="UniProtKB-EC"/>
</dbReference>
<reference evidence="10 11" key="1">
    <citation type="submission" date="2019-07" db="EMBL/GenBank/DDBJ databases">
        <title>Salinicoccus cyprini sp. nov., isolated from gastro-intestinal tract of mirror carp, Cyprinus carpio var. specularis, collected from Gobind Sagar Reservoir, Himachal Pradesh, India.</title>
        <authorList>
            <person name="Talwar C."/>
            <person name="Singh A.K."/>
            <person name="Lal R."/>
            <person name="Negi R.K."/>
        </authorList>
    </citation>
    <scope>NUCLEOTIDE SEQUENCE [LARGE SCALE GENOMIC DNA]</scope>
    <source>
        <strain evidence="10 11">CT19</strain>
    </source>
</reference>
<keyword evidence="4" id="KW-0658">Purine biosynthesis</keyword>
<evidence type="ECO:0000256" key="1">
    <source>
        <dbReference type="ARBA" id="ARBA00005054"/>
    </source>
</evidence>
<dbReference type="PANTHER" id="PTHR43369:SF2">
    <property type="entry name" value="PHOSPHORIBOSYLGLYCINAMIDE FORMYLTRANSFERASE"/>
    <property type="match status" value="1"/>
</dbReference>
<dbReference type="SUPFAM" id="SSF53328">
    <property type="entry name" value="Formyltransferase"/>
    <property type="match status" value="1"/>
</dbReference>
<evidence type="ECO:0000259" key="9">
    <source>
        <dbReference type="Pfam" id="PF00551"/>
    </source>
</evidence>
<dbReference type="EMBL" id="VMSJ01000001">
    <property type="protein sequence ID" value="TVT28933.1"/>
    <property type="molecule type" value="Genomic_DNA"/>
</dbReference>
<name>A0A558AXE3_9STAP</name>
<dbReference type="GO" id="GO:0005737">
    <property type="term" value="C:cytoplasm"/>
    <property type="evidence" value="ECO:0007669"/>
    <property type="project" value="TreeGrafter"/>
</dbReference>
<evidence type="ECO:0000256" key="8">
    <source>
        <dbReference type="ARBA" id="ARBA00047664"/>
    </source>
</evidence>
<evidence type="ECO:0000256" key="3">
    <source>
        <dbReference type="ARBA" id="ARBA00022679"/>
    </source>
</evidence>
<comment type="similarity">
    <text evidence="5">Belongs to the GART family.</text>
</comment>
<proteinExistence type="inferred from homology"/>
<protein>
    <recommendedName>
        <fullName evidence="2">phosphoribosylglycinamide formyltransferase 1</fullName>
        <ecNumber evidence="2">2.1.2.2</ecNumber>
    </recommendedName>
    <alternativeName>
        <fullName evidence="7">5'-phosphoribosylglycinamide transformylase</fullName>
    </alternativeName>
    <alternativeName>
        <fullName evidence="6">GAR transformylase</fullName>
    </alternativeName>
</protein>
<dbReference type="AlphaFoldDB" id="A0A558AXE3"/>
<evidence type="ECO:0000256" key="5">
    <source>
        <dbReference type="ARBA" id="ARBA00038440"/>
    </source>
</evidence>
<keyword evidence="3" id="KW-0808">Transferase</keyword>
<evidence type="ECO:0000313" key="11">
    <source>
        <dbReference type="Proteomes" id="UP000315103"/>
    </source>
</evidence>
<dbReference type="InterPro" id="IPR036477">
    <property type="entry name" value="Formyl_transf_N_sf"/>
</dbReference>
<keyword evidence="11" id="KW-1185">Reference proteome</keyword>
<accession>A0A558AXE3</accession>
<dbReference type="OrthoDB" id="9802815at2"/>
<evidence type="ECO:0000256" key="2">
    <source>
        <dbReference type="ARBA" id="ARBA00012254"/>
    </source>
</evidence>